<accession>A0A8J8TRJ8</accession>
<dbReference type="NCBIfam" id="NF037981">
    <property type="entry name" value="NCS2_1"/>
    <property type="match status" value="1"/>
</dbReference>
<reference evidence="7" key="1">
    <citation type="submission" date="2017-11" db="EMBL/GenBank/DDBJ databases">
        <authorList>
            <person name="Kajale S.C."/>
            <person name="Sharma A."/>
        </authorList>
    </citation>
    <scope>NUCLEOTIDE SEQUENCE</scope>
    <source>
        <strain evidence="7">LS1_42</strain>
    </source>
</reference>
<dbReference type="EMBL" id="PHNJ01000008">
    <property type="protein sequence ID" value="TYL37779.1"/>
    <property type="molecule type" value="Genomic_DNA"/>
</dbReference>
<dbReference type="GO" id="GO:0016020">
    <property type="term" value="C:membrane"/>
    <property type="evidence" value="ECO:0007669"/>
    <property type="project" value="UniProtKB-SubCell"/>
</dbReference>
<dbReference type="OrthoDB" id="76842at2157"/>
<dbReference type="Pfam" id="PF00860">
    <property type="entry name" value="Xan_ur_permease"/>
    <property type="match status" value="1"/>
</dbReference>
<protein>
    <submittedName>
        <fullName evidence="7">Xanthine permease</fullName>
    </submittedName>
</protein>
<sequence length="546" mass="57151">MTADESAAADEGSGRDIEYDIDDRPPLSESVVLGVQHYLTMVGANIAVPLLLAGAMGMPPGITAQFVGTFFVVSGIATLAQTTFGNRYPIVQGAPFSMLAPALAIVIVVTAGDAGPGADWQAALVQLQGAIIVAATVQIALGYFGLVGKLRRFLSPVVIAPTIALIGLALFDAPQITGTDQSWWLLGLTLGLILLFSQYLEVKHRAFRLYPVILALAIAWIVAAALSFEGTIGPFFQGTIGPLSFDGVLGSEHPGHVPLGQVAETQLLLPIHPLQWGMPEVTTAFVIGMIAGVLASIVESIGDYYAVANLTGAAAPSEKRINHGIGMEGLMNVFSGVMGTGGSTSYSENIGAIGMTGVASRYVVQIGATIMLVVGFVGYFGQLIATIPDPIIGGLFIAMFGQIVAVGISNLKHVDLDSSRNVFIIGFAMFVGLAVPEYMANFDGPLEFRAAIDLAATIAPLLEADLVAGTALAVWIEATAQAVADSVFIIGSTGMAVGGLAALLLDNTVPGTREERGLAQWERLTEDDSEFETVWERWLGTDDDRS</sequence>
<comment type="caution">
    <text evidence="7">The sequence shown here is derived from an EMBL/GenBank/DDBJ whole genome shotgun (WGS) entry which is preliminary data.</text>
</comment>
<feature type="transmembrane region" description="Helical" evidence="6">
    <location>
        <begin position="421"/>
        <end position="439"/>
    </location>
</feature>
<feature type="transmembrane region" description="Helical" evidence="6">
    <location>
        <begin position="451"/>
        <end position="475"/>
    </location>
</feature>
<name>A0A8J8TRJ8_9EURY</name>
<feature type="compositionally biased region" description="Basic and acidic residues" evidence="5">
    <location>
        <begin position="12"/>
        <end position="21"/>
    </location>
</feature>
<dbReference type="PANTHER" id="PTHR11119">
    <property type="entry name" value="XANTHINE-URACIL / VITAMIN C PERMEASE FAMILY MEMBER"/>
    <property type="match status" value="1"/>
</dbReference>
<feature type="region of interest" description="Disordered" evidence="5">
    <location>
        <begin position="1"/>
        <end position="21"/>
    </location>
</feature>
<evidence type="ECO:0000256" key="1">
    <source>
        <dbReference type="ARBA" id="ARBA00004141"/>
    </source>
</evidence>
<dbReference type="InterPro" id="IPR006043">
    <property type="entry name" value="NCS2"/>
</dbReference>
<feature type="transmembrane region" description="Helical" evidence="6">
    <location>
        <begin position="276"/>
        <end position="298"/>
    </location>
</feature>
<feature type="transmembrane region" description="Helical" evidence="6">
    <location>
        <begin position="153"/>
        <end position="171"/>
    </location>
</feature>
<comment type="subcellular location">
    <subcellularLocation>
        <location evidence="1">Membrane</location>
        <topology evidence="1">Multi-pass membrane protein</topology>
    </subcellularLocation>
</comment>
<evidence type="ECO:0000256" key="4">
    <source>
        <dbReference type="ARBA" id="ARBA00023136"/>
    </source>
</evidence>
<feature type="transmembrane region" description="Helical" evidence="6">
    <location>
        <begin position="62"/>
        <end position="81"/>
    </location>
</feature>
<feature type="transmembrane region" description="Helical" evidence="6">
    <location>
        <begin position="93"/>
        <end position="111"/>
    </location>
</feature>
<dbReference type="Proteomes" id="UP000766904">
    <property type="component" value="Unassembled WGS sequence"/>
</dbReference>
<evidence type="ECO:0000256" key="6">
    <source>
        <dbReference type="SAM" id="Phobius"/>
    </source>
</evidence>
<organism evidence="7 8">
    <name type="scientific">Natronococcus pandeyae</name>
    <dbReference type="NCBI Taxonomy" id="2055836"/>
    <lineage>
        <taxon>Archaea</taxon>
        <taxon>Methanobacteriati</taxon>
        <taxon>Methanobacteriota</taxon>
        <taxon>Stenosarchaea group</taxon>
        <taxon>Halobacteria</taxon>
        <taxon>Halobacteriales</taxon>
        <taxon>Natrialbaceae</taxon>
        <taxon>Natronococcus</taxon>
    </lineage>
</organism>
<keyword evidence="3 6" id="KW-1133">Transmembrane helix</keyword>
<feature type="transmembrane region" description="Helical" evidence="6">
    <location>
        <begin position="209"/>
        <end position="228"/>
    </location>
</feature>
<dbReference type="RefSeq" id="WP_148858945.1">
    <property type="nucleotide sequence ID" value="NZ_PHNJ01000008.1"/>
</dbReference>
<dbReference type="GO" id="GO:0022857">
    <property type="term" value="F:transmembrane transporter activity"/>
    <property type="evidence" value="ECO:0007669"/>
    <property type="project" value="InterPro"/>
</dbReference>
<gene>
    <name evidence="7" type="ORF">CV102_15695</name>
</gene>
<feature type="transmembrane region" description="Helical" evidence="6">
    <location>
        <begin position="123"/>
        <end position="146"/>
    </location>
</feature>
<keyword evidence="8" id="KW-1185">Reference proteome</keyword>
<feature type="transmembrane region" description="Helical" evidence="6">
    <location>
        <begin position="183"/>
        <end position="202"/>
    </location>
</feature>
<evidence type="ECO:0000313" key="8">
    <source>
        <dbReference type="Proteomes" id="UP000766904"/>
    </source>
</evidence>
<feature type="transmembrane region" description="Helical" evidence="6">
    <location>
        <begin position="362"/>
        <end position="385"/>
    </location>
</feature>
<evidence type="ECO:0000256" key="2">
    <source>
        <dbReference type="ARBA" id="ARBA00022692"/>
    </source>
</evidence>
<keyword evidence="2 6" id="KW-0812">Transmembrane</keyword>
<proteinExistence type="predicted"/>
<keyword evidence="4 6" id="KW-0472">Membrane</keyword>
<dbReference type="AlphaFoldDB" id="A0A8J8TRJ8"/>
<evidence type="ECO:0000256" key="3">
    <source>
        <dbReference type="ARBA" id="ARBA00022989"/>
    </source>
</evidence>
<feature type="transmembrane region" description="Helical" evidence="6">
    <location>
        <begin position="487"/>
        <end position="505"/>
    </location>
</feature>
<evidence type="ECO:0000313" key="7">
    <source>
        <dbReference type="EMBL" id="TYL37779.1"/>
    </source>
</evidence>
<feature type="transmembrane region" description="Helical" evidence="6">
    <location>
        <begin position="391"/>
        <end position="409"/>
    </location>
</feature>
<evidence type="ECO:0000256" key="5">
    <source>
        <dbReference type="SAM" id="MobiDB-lite"/>
    </source>
</evidence>